<feature type="transmembrane region" description="Helical" evidence="1">
    <location>
        <begin position="281"/>
        <end position="300"/>
    </location>
</feature>
<dbReference type="PANTHER" id="PTHR36178:SF1">
    <property type="entry name" value="SODIUM_GLUTAMATE SYMPORTER"/>
    <property type="match status" value="1"/>
</dbReference>
<keyword evidence="1" id="KW-0813">Transport</keyword>
<dbReference type="Pfam" id="PF03616">
    <property type="entry name" value="Glt_symporter"/>
    <property type="match status" value="2"/>
</dbReference>
<keyword evidence="1" id="KW-1133">Transmembrane helix</keyword>
<comment type="subcellular location">
    <subcellularLocation>
        <location evidence="1">Cell membrane</location>
        <topology evidence="1">Multi-pass membrane protein</topology>
    </subcellularLocation>
</comment>
<dbReference type="AlphaFoldDB" id="A0A6N2ZHT3"/>
<organism evidence="2">
    <name type="scientific">Veillonella ratti</name>
    <dbReference type="NCBI Taxonomy" id="103892"/>
    <lineage>
        <taxon>Bacteria</taxon>
        <taxon>Bacillati</taxon>
        <taxon>Bacillota</taxon>
        <taxon>Negativicutes</taxon>
        <taxon>Veillonellales</taxon>
        <taxon>Veillonellaceae</taxon>
        <taxon>Veillonella</taxon>
    </lineage>
</organism>
<gene>
    <name evidence="2" type="primary">gltS_3</name>
    <name evidence="2" type="ORF">VRLFYP33_00502</name>
</gene>
<keyword evidence="1" id="KW-0472">Membrane</keyword>
<dbReference type="HAMAP" id="MF_02062">
    <property type="entry name" value="GltS"/>
    <property type="match status" value="1"/>
</dbReference>
<feature type="transmembrane region" description="Helical" evidence="1">
    <location>
        <begin position="163"/>
        <end position="189"/>
    </location>
</feature>
<accession>A0A6N2ZHT3</accession>
<dbReference type="EMBL" id="CACRUX010000015">
    <property type="protein sequence ID" value="VYT77647.1"/>
    <property type="molecule type" value="Genomic_DNA"/>
</dbReference>
<feature type="transmembrane region" description="Helical" evidence="1">
    <location>
        <begin position="408"/>
        <end position="432"/>
    </location>
</feature>
<feature type="transmembrane region" description="Helical" evidence="1">
    <location>
        <begin position="253"/>
        <end position="275"/>
    </location>
</feature>
<dbReference type="RefSeq" id="WP_156704140.1">
    <property type="nucleotide sequence ID" value="NZ_CACRUX010000015.1"/>
</dbReference>
<dbReference type="PANTHER" id="PTHR36178">
    <property type="entry name" value="SLR0625 PROTEIN"/>
    <property type="match status" value="1"/>
</dbReference>
<name>A0A6N2ZHT3_9FIRM</name>
<keyword evidence="1" id="KW-0029">Amino-acid transport</keyword>
<sequence>MNFFMDQGIPVIELDMIATLALAIFLLLLGRIIVNRVGFLSRFCIPAPLAGGLLFSLIMLVLHETNILNVKMDTILQTPFMLAFFATVGLIASLKLVKKGGKLLFYYWALCAFLSLMQNVIGVSWSKVLGLDPLLGVLMGAVSMEGGHGNAGAFGPEVEAMGVYGATAVAMAAATFGVVAGGVIGGPLARFFLNKYNLRSTENEELAEEGKTAGLAQEIEQVAGPDTTSVNEALTVEKIEEGKEVSEEVAAHVFLLHGFIIAICMVVGMELAVFVKSTFGFAIPNYVGGMFFAVLLRNINDKFNLVELHNPTIGLIGDVCLGIFLSMALMTLKLWELADLALPMIVILMSQVIFMIVYNIFVAFPVLGKSYDAVIMCAGMAGHGLGATPNAMANMKAVIEKYGPSTKAFLIVPLCGAFLVDLFAVPCIVWFINYFAH</sequence>
<keyword evidence="1" id="KW-1003">Cell membrane</keyword>
<feature type="transmembrane region" description="Helical" evidence="1">
    <location>
        <begin position="312"/>
        <end position="335"/>
    </location>
</feature>
<feature type="transmembrane region" description="Helical" evidence="1">
    <location>
        <begin position="75"/>
        <end position="97"/>
    </location>
</feature>
<dbReference type="GO" id="GO:0015813">
    <property type="term" value="P:L-glutamate transmembrane transport"/>
    <property type="evidence" value="ECO:0007669"/>
    <property type="project" value="InterPro"/>
</dbReference>
<evidence type="ECO:0000256" key="1">
    <source>
        <dbReference type="HAMAP-Rule" id="MF_02062"/>
    </source>
</evidence>
<keyword evidence="1" id="KW-0739">Sodium transport</keyword>
<dbReference type="GO" id="GO:0015501">
    <property type="term" value="F:glutamate:sodium symporter activity"/>
    <property type="evidence" value="ECO:0007669"/>
    <property type="project" value="UniProtKB-UniRule"/>
</dbReference>
<dbReference type="InterPro" id="IPR004445">
    <property type="entry name" value="GltS"/>
</dbReference>
<comment type="function">
    <text evidence="1">Catalyzes the sodium-dependent transport of glutamate.</text>
</comment>
<keyword evidence="1" id="KW-0812">Transmembrane</keyword>
<feature type="transmembrane region" description="Helical" evidence="1">
    <location>
        <begin position="341"/>
        <end position="364"/>
    </location>
</feature>
<dbReference type="GO" id="GO:0005886">
    <property type="term" value="C:plasma membrane"/>
    <property type="evidence" value="ECO:0007669"/>
    <property type="project" value="UniProtKB-SubCell"/>
</dbReference>
<feature type="transmembrane region" description="Helical" evidence="1">
    <location>
        <begin position="43"/>
        <end position="63"/>
    </location>
</feature>
<protein>
    <recommendedName>
        <fullName evidence="1">Sodium/glutamate symporter</fullName>
    </recommendedName>
</protein>
<comment type="similarity">
    <text evidence="1">Belongs to the glutamate:Na(+) symporter (ESS) (TC 2.A.27) family.</text>
</comment>
<feature type="transmembrane region" description="Helical" evidence="1">
    <location>
        <begin position="16"/>
        <end position="34"/>
    </location>
</feature>
<keyword evidence="1" id="KW-0769">Symport</keyword>
<keyword evidence="1" id="KW-0915">Sodium</keyword>
<feature type="transmembrane region" description="Helical" evidence="1">
    <location>
        <begin position="104"/>
        <end position="125"/>
    </location>
</feature>
<proteinExistence type="inferred from homology"/>
<evidence type="ECO:0000313" key="2">
    <source>
        <dbReference type="EMBL" id="VYT77647.1"/>
    </source>
</evidence>
<keyword evidence="1" id="KW-0406">Ion transport</keyword>
<reference evidence="2" key="1">
    <citation type="submission" date="2019-11" db="EMBL/GenBank/DDBJ databases">
        <authorList>
            <person name="Feng L."/>
        </authorList>
    </citation>
    <scope>NUCLEOTIDE SEQUENCE</scope>
    <source>
        <strain evidence="2">VrattiLFYP33</strain>
    </source>
</reference>